<accession>X0YZ43</accession>
<reference evidence="2" key="1">
    <citation type="journal article" date="2014" name="Front. Microbiol.">
        <title>High frequency of phylogenetically diverse reductive dehalogenase-homologous genes in deep subseafloor sedimentary metagenomes.</title>
        <authorList>
            <person name="Kawai M."/>
            <person name="Futagami T."/>
            <person name="Toyoda A."/>
            <person name="Takaki Y."/>
            <person name="Nishi S."/>
            <person name="Hori S."/>
            <person name="Arai W."/>
            <person name="Tsubouchi T."/>
            <person name="Morono Y."/>
            <person name="Uchiyama I."/>
            <person name="Ito T."/>
            <person name="Fujiyama A."/>
            <person name="Inagaki F."/>
            <person name="Takami H."/>
        </authorList>
    </citation>
    <scope>NUCLEOTIDE SEQUENCE</scope>
    <source>
        <strain evidence="2">Expedition CK06-06</strain>
    </source>
</reference>
<proteinExistence type="predicted"/>
<feature type="region of interest" description="Disordered" evidence="1">
    <location>
        <begin position="62"/>
        <end position="111"/>
    </location>
</feature>
<organism evidence="2">
    <name type="scientific">marine sediment metagenome</name>
    <dbReference type="NCBI Taxonomy" id="412755"/>
    <lineage>
        <taxon>unclassified sequences</taxon>
        <taxon>metagenomes</taxon>
        <taxon>ecological metagenomes</taxon>
    </lineage>
</organism>
<dbReference type="AlphaFoldDB" id="X0YZ43"/>
<evidence type="ECO:0000313" key="2">
    <source>
        <dbReference type="EMBL" id="GAG53488.1"/>
    </source>
</evidence>
<dbReference type="EMBL" id="BARS01051200">
    <property type="protein sequence ID" value="GAG53488.1"/>
    <property type="molecule type" value="Genomic_DNA"/>
</dbReference>
<evidence type="ECO:0000256" key="1">
    <source>
        <dbReference type="SAM" id="MobiDB-lite"/>
    </source>
</evidence>
<comment type="caution">
    <text evidence="2">The sequence shown here is derived from an EMBL/GenBank/DDBJ whole genome shotgun (WGS) entry which is preliminary data.</text>
</comment>
<protein>
    <submittedName>
        <fullName evidence="2">Uncharacterized protein</fullName>
    </submittedName>
</protein>
<feature type="non-terminal residue" evidence="2">
    <location>
        <position position="1"/>
    </location>
</feature>
<sequence length="111" mass="12856">FKTKIERLEEEIEKLDEIKDKFDVAGVEKEDVYFTENKQTLLGLDENELDFMIQEMVSFAEKQAEASADDGDEDDSNPKVPDFKTKKTAKKSPSEIAESLREIDKNKREHK</sequence>
<feature type="compositionally biased region" description="Basic and acidic residues" evidence="1">
    <location>
        <begin position="98"/>
        <end position="111"/>
    </location>
</feature>
<name>X0YZ43_9ZZZZ</name>
<gene>
    <name evidence="2" type="ORF">S01H1_76306</name>
</gene>